<sequence>MEGNRPPAFLPRLAPHLFHNRRPAVNHRRILGTSTPPSPNSNTSQLSTQPPHVTDVSSARTGPSVTLLIRIFTQLRLVDAAFAADAFCGLYTADPSVAVDFLAAVVKAAEGSEDGAGQLLVFFVQALQDRDLFAALICRVLHPEA</sequence>
<name>A0A9W8K1F8_9AGAR</name>
<dbReference type="OrthoDB" id="10425532at2759"/>
<comment type="caution">
    <text evidence="2">The sequence shown here is derived from an EMBL/GenBank/DDBJ whole genome shotgun (WGS) entry which is preliminary data.</text>
</comment>
<organism evidence="2 3">
    <name type="scientific">Agrocybe chaxingu</name>
    <dbReference type="NCBI Taxonomy" id="84603"/>
    <lineage>
        <taxon>Eukaryota</taxon>
        <taxon>Fungi</taxon>
        <taxon>Dikarya</taxon>
        <taxon>Basidiomycota</taxon>
        <taxon>Agaricomycotina</taxon>
        <taxon>Agaricomycetes</taxon>
        <taxon>Agaricomycetidae</taxon>
        <taxon>Agaricales</taxon>
        <taxon>Agaricineae</taxon>
        <taxon>Strophariaceae</taxon>
        <taxon>Agrocybe</taxon>
    </lineage>
</organism>
<protein>
    <submittedName>
        <fullName evidence="2">Uncharacterized protein</fullName>
    </submittedName>
</protein>
<dbReference type="Proteomes" id="UP001148786">
    <property type="component" value="Unassembled WGS sequence"/>
</dbReference>
<evidence type="ECO:0000256" key="1">
    <source>
        <dbReference type="SAM" id="MobiDB-lite"/>
    </source>
</evidence>
<keyword evidence="3" id="KW-1185">Reference proteome</keyword>
<dbReference type="AlphaFoldDB" id="A0A9W8K1F8"/>
<dbReference type="EMBL" id="JANKHO010000448">
    <property type="protein sequence ID" value="KAJ3509819.1"/>
    <property type="molecule type" value="Genomic_DNA"/>
</dbReference>
<accession>A0A9W8K1F8</accession>
<feature type="region of interest" description="Disordered" evidence="1">
    <location>
        <begin position="29"/>
        <end position="59"/>
    </location>
</feature>
<proteinExistence type="predicted"/>
<feature type="compositionally biased region" description="Polar residues" evidence="1">
    <location>
        <begin position="45"/>
        <end position="59"/>
    </location>
</feature>
<evidence type="ECO:0000313" key="3">
    <source>
        <dbReference type="Proteomes" id="UP001148786"/>
    </source>
</evidence>
<reference evidence="2" key="1">
    <citation type="submission" date="2022-07" db="EMBL/GenBank/DDBJ databases">
        <title>Genome Sequence of Agrocybe chaxingu.</title>
        <authorList>
            <person name="Buettner E."/>
        </authorList>
    </citation>
    <scope>NUCLEOTIDE SEQUENCE</scope>
    <source>
        <strain evidence="2">MP-N11</strain>
    </source>
</reference>
<evidence type="ECO:0000313" key="2">
    <source>
        <dbReference type="EMBL" id="KAJ3509819.1"/>
    </source>
</evidence>
<gene>
    <name evidence="2" type="ORF">NLJ89_g5015</name>
</gene>